<sequence>MSNLKVSSGLEEKLNSLGSNKPDLSEAPPIHQKRLVTFFNHYILSTVEFINAFSESCANKLFLFDQKICKIEAELRLLETKINSIPELEDKKDVNVTLPSPQKLNTDIPEDKKSENEENKESSQSETKSELDPAIAKYIKMVRVGVPLEHVKQKMRQENIDPDLYL</sequence>
<keyword evidence="4" id="KW-1185">Reference proteome</keyword>
<organism evidence="3 4">
    <name type="scientific">Cimex lectularius</name>
    <name type="common">Bed bug</name>
    <name type="synonym">Acanthia lectularia</name>
    <dbReference type="NCBI Taxonomy" id="79782"/>
    <lineage>
        <taxon>Eukaryota</taxon>
        <taxon>Metazoa</taxon>
        <taxon>Ecdysozoa</taxon>
        <taxon>Arthropoda</taxon>
        <taxon>Hexapoda</taxon>
        <taxon>Insecta</taxon>
        <taxon>Pterygota</taxon>
        <taxon>Neoptera</taxon>
        <taxon>Paraneoptera</taxon>
        <taxon>Hemiptera</taxon>
        <taxon>Heteroptera</taxon>
        <taxon>Panheteroptera</taxon>
        <taxon>Cimicomorpha</taxon>
        <taxon>Cimicidae</taxon>
        <taxon>Cimex</taxon>
    </lineage>
</organism>
<accession>A0A8I6SN30</accession>
<name>A0A8I6SN30_CIMLE</name>
<dbReference type="GeneID" id="112126098"/>
<evidence type="ECO:0000256" key="2">
    <source>
        <dbReference type="SAM" id="MobiDB-lite"/>
    </source>
</evidence>
<dbReference type="CTD" id="34097"/>
<evidence type="ECO:0000256" key="1">
    <source>
        <dbReference type="ARBA" id="ARBA00006290"/>
    </source>
</evidence>
<dbReference type="Pfam" id="PF10152">
    <property type="entry name" value="CCDC53"/>
    <property type="match status" value="1"/>
</dbReference>
<dbReference type="AlphaFoldDB" id="A0A8I6SN30"/>
<dbReference type="Gene3D" id="1.20.5.110">
    <property type="match status" value="1"/>
</dbReference>
<evidence type="ECO:0000313" key="4">
    <source>
        <dbReference type="Proteomes" id="UP000494040"/>
    </source>
</evidence>
<feature type="region of interest" description="Disordered" evidence="2">
    <location>
        <begin position="89"/>
        <end position="132"/>
    </location>
</feature>
<comment type="similarity">
    <text evidence="1">Belongs to the CCDC53 family.</text>
</comment>
<dbReference type="Proteomes" id="UP000494040">
    <property type="component" value="Unassembled WGS sequence"/>
</dbReference>
<protein>
    <recommendedName>
        <fullName evidence="5">Coiled-coil domain-containing protein 53</fullName>
    </recommendedName>
</protein>
<evidence type="ECO:0008006" key="5">
    <source>
        <dbReference type="Google" id="ProtNLM"/>
    </source>
</evidence>
<reference evidence="3" key="1">
    <citation type="submission" date="2022-01" db="UniProtKB">
        <authorList>
            <consortium name="EnsemblMetazoa"/>
        </authorList>
    </citation>
    <scope>IDENTIFICATION</scope>
</reference>
<dbReference type="EnsemblMetazoa" id="XM_024228238.1">
    <property type="protein sequence ID" value="XP_024084006.1"/>
    <property type="gene ID" value="LOC112126098"/>
</dbReference>
<dbReference type="GO" id="GO:0030041">
    <property type="term" value="P:actin filament polymerization"/>
    <property type="evidence" value="ECO:0007669"/>
    <property type="project" value="TreeGrafter"/>
</dbReference>
<evidence type="ECO:0000313" key="3">
    <source>
        <dbReference type="EnsemblMetazoa" id="XP_024084006.1"/>
    </source>
</evidence>
<dbReference type="InterPro" id="IPR019309">
    <property type="entry name" value="WASHC3"/>
</dbReference>
<dbReference type="GO" id="GO:0006887">
    <property type="term" value="P:exocytosis"/>
    <property type="evidence" value="ECO:0007669"/>
    <property type="project" value="TreeGrafter"/>
</dbReference>
<proteinExistence type="inferred from homology"/>
<dbReference type="GO" id="GO:0071203">
    <property type="term" value="C:WASH complex"/>
    <property type="evidence" value="ECO:0007669"/>
    <property type="project" value="InterPro"/>
</dbReference>
<dbReference type="RefSeq" id="XP_024084006.1">
    <property type="nucleotide sequence ID" value="XM_024228238.1"/>
</dbReference>
<dbReference type="OrthoDB" id="268027at2759"/>
<dbReference type="PANTHER" id="PTHR13015:SF0">
    <property type="entry name" value="WASH COMPLEX SUBUNIT 3"/>
    <property type="match status" value="1"/>
</dbReference>
<feature type="compositionally biased region" description="Basic and acidic residues" evidence="2">
    <location>
        <begin position="109"/>
        <end position="131"/>
    </location>
</feature>
<dbReference type="PANTHER" id="PTHR13015">
    <property type="entry name" value="PROTEIN AD-016-RELATED"/>
    <property type="match status" value="1"/>
</dbReference>